<dbReference type="EMBL" id="BMJJ01000018">
    <property type="protein sequence ID" value="GGD41619.1"/>
    <property type="molecule type" value="Genomic_DNA"/>
</dbReference>
<dbReference type="InterPro" id="IPR016024">
    <property type="entry name" value="ARM-type_fold"/>
</dbReference>
<name>A0A916YEN1_9HYPH</name>
<dbReference type="AlphaFoldDB" id="A0A916YEN1"/>
<comment type="caution">
    <text evidence="1">The sequence shown here is derived from an EMBL/GenBank/DDBJ whole genome shotgun (WGS) entry which is preliminary data.</text>
</comment>
<dbReference type="Gene3D" id="1.25.10.10">
    <property type="entry name" value="Leucine-rich Repeat Variant"/>
    <property type="match status" value="1"/>
</dbReference>
<organism evidence="1 2">
    <name type="scientific">Aureimonas glaciei</name>
    <dbReference type="NCBI Taxonomy" id="1776957"/>
    <lineage>
        <taxon>Bacteria</taxon>
        <taxon>Pseudomonadati</taxon>
        <taxon>Pseudomonadota</taxon>
        <taxon>Alphaproteobacteria</taxon>
        <taxon>Hyphomicrobiales</taxon>
        <taxon>Aurantimonadaceae</taxon>
        <taxon>Aureimonas</taxon>
    </lineage>
</organism>
<dbReference type="RefSeq" id="WP_188855192.1">
    <property type="nucleotide sequence ID" value="NZ_BMJJ01000018.1"/>
</dbReference>
<reference evidence="1" key="2">
    <citation type="submission" date="2020-09" db="EMBL/GenBank/DDBJ databases">
        <authorList>
            <person name="Sun Q."/>
            <person name="Zhou Y."/>
        </authorList>
    </citation>
    <scope>NUCLEOTIDE SEQUENCE</scope>
    <source>
        <strain evidence="1">CGMCC 1.15493</strain>
    </source>
</reference>
<dbReference type="Proteomes" id="UP000613160">
    <property type="component" value="Unassembled WGS sequence"/>
</dbReference>
<evidence type="ECO:0000313" key="2">
    <source>
        <dbReference type="Proteomes" id="UP000613160"/>
    </source>
</evidence>
<sequence>MPLILSSTAAEPVLEPVASIDRSSLPDRLADDDVAVRREAVRFAAQLGLAQTLSDHLANEPNGALRETIFTTLVRLADEASVPPLVALLRSEDVGLRNAVIETLQAMGDIALPELERLLADPDVDVRIFAMNVAQSLGTPKVPALALRVLTTDEDVNVCAAAVEVLSERGHPDMADAIRQSAARFPDQPFLAFAIRAAVKRIG</sequence>
<dbReference type="GO" id="GO:0016829">
    <property type="term" value="F:lyase activity"/>
    <property type="evidence" value="ECO:0007669"/>
    <property type="project" value="UniProtKB-KW"/>
</dbReference>
<accession>A0A916YEN1</accession>
<dbReference type="SUPFAM" id="SSF48371">
    <property type="entry name" value="ARM repeat"/>
    <property type="match status" value="1"/>
</dbReference>
<reference evidence="1" key="1">
    <citation type="journal article" date="2014" name="Int. J. Syst. Evol. Microbiol.">
        <title>Complete genome sequence of Corynebacterium casei LMG S-19264T (=DSM 44701T), isolated from a smear-ripened cheese.</title>
        <authorList>
            <consortium name="US DOE Joint Genome Institute (JGI-PGF)"/>
            <person name="Walter F."/>
            <person name="Albersmeier A."/>
            <person name="Kalinowski J."/>
            <person name="Ruckert C."/>
        </authorList>
    </citation>
    <scope>NUCLEOTIDE SEQUENCE</scope>
    <source>
        <strain evidence="1">CGMCC 1.15493</strain>
    </source>
</reference>
<proteinExistence type="predicted"/>
<keyword evidence="1" id="KW-0456">Lyase</keyword>
<protein>
    <submittedName>
        <fullName evidence="1">PBS lyase</fullName>
    </submittedName>
</protein>
<keyword evidence="2" id="KW-1185">Reference proteome</keyword>
<dbReference type="InterPro" id="IPR004155">
    <property type="entry name" value="PBS_lyase_HEAT"/>
</dbReference>
<gene>
    <name evidence="1" type="ORF">GCM10011335_50340</name>
</gene>
<evidence type="ECO:0000313" key="1">
    <source>
        <dbReference type="EMBL" id="GGD41619.1"/>
    </source>
</evidence>
<dbReference type="Pfam" id="PF13646">
    <property type="entry name" value="HEAT_2"/>
    <property type="match status" value="1"/>
</dbReference>
<dbReference type="InterPro" id="IPR011989">
    <property type="entry name" value="ARM-like"/>
</dbReference>
<dbReference type="SMART" id="SM00567">
    <property type="entry name" value="EZ_HEAT"/>
    <property type="match status" value="3"/>
</dbReference>